<dbReference type="Proteomes" id="UP000184063">
    <property type="component" value="Unassembled WGS sequence"/>
</dbReference>
<dbReference type="VEuPathDB" id="FungiDB:ASPFODRAFT_232975"/>
<name>A0A1M3TYF8_ASPLC</name>
<evidence type="ECO:0000313" key="1">
    <source>
        <dbReference type="EMBL" id="OJZ91775.1"/>
    </source>
</evidence>
<gene>
    <name evidence="1" type="ORF">ASPFODRAFT_232975</name>
</gene>
<dbReference type="EMBL" id="KV878236">
    <property type="protein sequence ID" value="OJZ91775.1"/>
    <property type="molecule type" value="Genomic_DNA"/>
</dbReference>
<proteinExistence type="predicted"/>
<evidence type="ECO:0000313" key="2">
    <source>
        <dbReference type="Proteomes" id="UP000184063"/>
    </source>
</evidence>
<organism evidence="1 2">
    <name type="scientific">Aspergillus luchuensis (strain CBS 106.47)</name>
    <dbReference type="NCBI Taxonomy" id="1137211"/>
    <lineage>
        <taxon>Eukaryota</taxon>
        <taxon>Fungi</taxon>
        <taxon>Dikarya</taxon>
        <taxon>Ascomycota</taxon>
        <taxon>Pezizomycotina</taxon>
        <taxon>Eurotiomycetes</taxon>
        <taxon>Eurotiomycetidae</taxon>
        <taxon>Eurotiales</taxon>
        <taxon>Aspergillaceae</taxon>
        <taxon>Aspergillus</taxon>
        <taxon>Aspergillus subgen. Circumdati</taxon>
    </lineage>
</organism>
<dbReference type="AlphaFoldDB" id="A0A1M3TYF8"/>
<accession>A0A1M3TYF8</accession>
<reference evidence="2" key="1">
    <citation type="journal article" date="2017" name="Genome Biol.">
        <title>Comparative genomics reveals high biological diversity and specific adaptations in the industrially and medically important fungal genus Aspergillus.</title>
        <authorList>
            <person name="de Vries R.P."/>
            <person name="Riley R."/>
            <person name="Wiebenga A."/>
            <person name="Aguilar-Osorio G."/>
            <person name="Amillis S."/>
            <person name="Uchima C.A."/>
            <person name="Anderluh G."/>
            <person name="Asadollahi M."/>
            <person name="Askin M."/>
            <person name="Barry K."/>
            <person name="Battaglia E."/>
            <person name="Bayram O."/>
            <person name="Benocci T."/>
            <person name="Braus-Stromeyer S.A."/>
            <person name="Caldana C."/>
            <person name="Canovas D."/>
            <person name="Cerqueira G.C."/>
            <person name="Chen F."/>
            <person name="Chen W."/>
            <person name="Choi C."/>
            <person name="Clum A."/>
            <person name="Dos Santos R.A."/>
            <person name="Damasio A.R."/>
            <person name="Diallinas G."/>
            <person name="Emri T."/>
            <person name="Fekete E."/>
            <person name="Flipphi M."/>
            <person name="Freyberg S."/>
            <person name="Gallo A."/>
            <person name="Gournas C."/>
            <person name="Habgood R."/>
            <person name="Hainaut M."/>
            <person name="Harispe M.L."/>
            <person name="Henrissat B."/>
            <person name="Hilden K.S."/>
            <person name="Hope R."/>
            <person name="Hossain A."/>
            <person name="Karabika E."/>
            <person name="Karaffa L."/>
            <person name="Karanyi Z."/>
            <person name="Krasevec N."/>
            <person name="Kuo A."/>
            <person name="Kusch H."/>
            <person name="LaButti K."/>
            <person name="Lagendijk E.L."/>
            <person name="Lapidus A."/>
            <person name="Levasseur A."/>
            <person name="Lindquist E."/>
            <person name="Lipzen A."/>
            <person name="Logrieco A.F."/>
            <person name="MacCabe A."/>
            <person name="Maekelae M.R."/>
            <person name="Malavazi I."/>
            <person name="Melin P."/>
            <person name="Meyer V."/>
            <person name="Mielnichuk N."/>
            <person name="Miskei M."/>
            <person name="Molnar A.P."/>
            <person name="Mule G."/>
            <person name="Ngan C.Y."/>
            <person name="Orejas M."/>
            <person name="Orosz E."/>
            <person name="Ouedraogo J.P."/>
            <person name="Overkamp K.M."/>
            <person name="Park H.-S."/>
            <person name="Perrone G."/>
            <person name="Piumi F."/>
            <person name="Punt P.J."/>
            <person name="Ram A.F."/>
            <person name="Ramon A."/>
            <person name="Rauscher S."/>
            <person name="Record E."/>
            <person name="Riano-Pachon D.M."/>
            <person name="Robert V."/>
            <person name="Roehrig J."/>
            <person name="Ruller R."/>
            <person name="Salamov A."/>
            <person name="Salih N.S."/>
            <person name="Samson R.A."/>
            <person name="Sandor E."/>
            <person name="Sanguinetti M."/>
            <person name="Schuetze T."/>
            <person name="Sepcic K."/>
            <person name="Shelest E."/>
            <person name="Sherlock G."/>
            <person name="Sophianopoulou V."/>
            <person name="Squina F.M."/>
            <person name="Sun H."/>
            <person name="Susca A."/>
            <person name="Todd R.B."/>
            <person name="Tsang A."/>
            <person name="Unkles S.E."/>
            <person name="van de Wiele N."/>
            <person name="van Rossen-Uffink D."/>
            <person name="Oliveira J.V."/>
            <person name="Vesth T.C."/>
            <person name="Visser J."/>
            <person name="Yu J.-H."/>
            <person name="Zhou M."/>
            <person name="Andersen M.R."/>
            <person name="Archer D.B."/>
            <person name="Baker S.E."/>
            <person name="Benoit I."/>
            <person name="Brakhage A.A."/>
            <person name="Braus G.H."/>
            <person name="Fischer R."/>
            <person name="Frisvad J.C."/>
            <person name="Goldman G.H."/>
            <person name="Houbraken J."/>
            <person name="Oakley B."/>
            <person name="Pocsi I."/>
            <person name="Scazzocchio C."/>
            <person name="Seiboth B."/>
            <person name="vanKuyk P.A."/>
            <person name="Wortman J."/>
            <person name="Dyer P.S."/>
            <person name="Grigoriev I.V."/>
        </authorList>
    </citation>
    <scope>NUCLEOTIDE SEQUENCE [LARGE SCALE GENOMIC DNA]</scope>
    <source>
        <strain evidence="2">CBS 106.47</strain>
    </source>
</reference>
<sequence>MTPICPLRQLLFFLSWQSVKVPRPLPLDRLSALPPSLSLSLPLSLQRNAIPEYHPSFLSPHWTGKMGCPASFGLSILILDSDFNFPFQNHAAHRPFPSLPFPFQPSLPFSH</sequence>
<protein>
    <submittedName>
        <fullName evidence="1">Uncharacterized protein</fullName>
    </submittedName>
</protein>